<evidence type="ECO:0000313" key="7">
    <source>
        <dbReference type="Proteomes" id="UP000306229"/>
    </source>
</evidence>
<evidence type="ECO:0000256" key="1">
    <source>
        <dbReference type="ARBA" id="ARBA00022692"/>
    </source>
</evidence>
<dbReference type="Proteomes" id="UP000306229">
    <property type="component" value="Chromosome"/>
</dbReference>
<feature type="transmembrane region" description="Helical" evidence="4">
    <location>
        <begin position="338"/>
        <end position="361"/>
    </location>
</feature>
<feature type="transmembrane region" description="Helical" evidence="4">
    <location>
        <begin position="45"/>
        <end position="67"/>
    </location>
</feature>
<accession>A0A5B7TSP7</accession>
<keyword evidence="1 4" id="KW-0812">Transmembrane</keyword>
<dbReference type="PANTHER" id="PTHR23521:SF3">
    <property type="entry name" value="MFS TRANSPORTER"/>
    <property type="match status" value="1"/>
</dbReference>
<protein>
    <submittedName>
        <fullName evidence="6">MFS transporter</fullName>
    </submittedName>
</protein>
<dbReference type="InterPro" id="IPR036259">
    <property type="entry name" value="MFS_trans_sf"/>
</dbReference>
<dbReference type="RefSeq" id="WP_138948891.1">
    <property type="nucleotide sequence ID" value="NZ_CP040749.1"/>
</dbReference>
<dbReference type="GO" id="GO:0022857">
    <property type="term" value="F:transmembrane transporter activity"/>
    <property type="evidence" value="ECO:0007669"/>
    <property type="project" value="InterPro"/>
</dbReference>
<dbReference type="InterPro" id="IPR011701">
    <property type="entry name" value="MFS"/>
</dbReference>
<dbReference type="InterPro" id="IPR020846">
    <property type="entry name" value="MFS_dom"/>
</dbReference>
<feature type="transmembrane region" description="Helical" evidence="4">
    <location>
        <begin position="7"/>
        <end position="25"/>
    </location>
</feature>
<dbReference type="Pfam" id="PF07690">
    <property type="entry name" value="MFS_1"/>
    <property type="match status" value="1"/>
</dbReference>
<dbReference type="PANTHER" id="PTHR23521">
    <property type="entry name" value="TRANSPORTER MFS SUPERFAMILY"/>
    <property type="match status" value="1"/>
</dbReference>
<keyword evidence="7" id="KW-1185">Reference proteome</keyword>
<feature type="transmembrane region" description="Helical" evidence="4">
    <location>
        <begin position="277"/>
        <end position="297"/>
    </location>
</feature>
<keyword evidence="3 4" id="KW-0472">Membrane</keyword>
<feature type="domain" description="Major facilitator superfamily (MFS) profile" evidence="5">
    <location>
        <begin position="1"/>
        <end position="392"/>
    </location>
</feature>
<gene>
    <name evidence="6" type="ORF">FF125_05835</name>
</gene>
<evidence type="ECO:0000256" key="4">
    <source>
        <dbReference type="SAM" id="Phobius"/>
    </source>
</evidence>
<feature type="transmembrane region" description="Helical" evidence="4">
    <location>
        <begin position="130"/>
        <end position="151"/>
    </location>
</feature>
<feature type="transmembrane region" description="Helical" evidence="4">
    <location>
        <begin position="163"/>
        <end position="182"/>
    </location>
</feature>
<proteinExistence type="predicted"/>
<evidence type="ECO:0000259" key="5">
    <source>
        <dbReference type="PROSITE" id="PS50850"/>
    </source>
</evidence>
<sequence length="394" mass="43003">MKQSKFILPIIVISQFCCTSLWFAGNGVMSDLIVNFNLETSALGHLTSAVQFGFILGTLVFAIFTIADRFSPSKVFFSCALLGSLFNVGVIWDGNSLTSILSLRFITGFFLAGIYPVGMKIATDYYEKGLGKSLSFLVGALVIGTAFPHLAKEMTGTFAWKSVIILTSSLAVIGGLLMLIMVPDGPYRKPANKIDLSACFDIFRNRKFRSTSFGYFGHMWELYAFWAFIPVILKTYTVQHPEVVFNIPLLSFLIIGIGGLACVVGGYLVGIAGTKRVAIISLILSCACCLLSPLFFMSASESLFIAFLLFWGMVVIADSPLFSTLVAQNVSAEIKGTALTIVNSIGFFITIISIQLLNFLQNLMNPTYIYTLLAIGPILGLIALYDNNNELKQV</sequence>
<feature type="transmembrane region" description="Helical" evidence="4">
    <location>
        <begin position="213"/>
        <end position="233"/>
    </location>
</feature>
<evidence type="ECO:0000313" key="6">
    <source>
        <dbReference type="EMBL" id="QCX37977.1"/>
    </source>
</evidence>
<dbReference type="Gene3D" id="1.20.1250.20">
    <property type="entry name" value="MFS general substrate transporter like domains"/>
    <property type="match status" value="1"/>
</dbReference>
<name>A0A5B7TSP7_9FLAO</name>
<organism evidence="6 7">
    <name type="scientific">Aureibaculum algae</name>
    <dbReference type="NCBI Taxonomy" id="2584122"/>
    <lineage>
        <taxon>Bacteria</taxon>
        <taxon>Pseudomonadati</taxon>
        <taxon>Bacteroidota</taxon>
        <taxon>Flavobacteriia</taxon>
        <taxon>Flavobacteriales</taxon>
        <taxon>Flavobacteriaceae</taxon>
        <taxon>Aureibaculum</taxon>
    </lineage>
</organism>
<dbReference type="KEGG" id="fbe:FF125_05835"/>
<evidence type="ECO:0000256" key="2">
    <source>
        <dbReference type="ARBA" id="ARBA00022989"/>
    </source>
</evidence>
<feature type="transmembrane region" description="Helical" evidence="4">
    <location>
        <begin position="367"/>
        <end position="385"/>
    </location>
</feature>
<dbReference type="PROSITE" id="PS50850">
    <property type="entry name" value="MFS"/>
    <property type="match status" value="1"/>
</dbReference>
<dbReference type="OrthoDB" id="9781976at2"/>
<dbReference type="GO" id="GO:0005886">
    <property type="term" value="C:plasma membrane"/>
    <property type="evidence" value="ECO:0007669"/>
    <property type="project" value="TreeGrafter"/>
</dbReference>
<dbReference type="AlphaFoldDB" id="A0A5B7TSP7"/>
<reference evidence="6 7" key="1">
    <citation type="submission" date="2019-05" db="EMBL/GenBank/DDBJ databases">
        <title>Algicella ahnfeltiae gen. nov., sp. nov., a novel marine bacterium of the family Flavobacteriaceae isolated from a red alga.</title>
        <authorList>
            <person name="Nedashkovskaya O.I."/>
            <person name="Kukhlevskiy A.D."/>
            <person name="Kim S.-G."/>
            <person name="Zhukova N.V."/>
            <person name="Mikhailov V.V."/>
        </authorList>
    </citation>
    <scope>NUCLEOTIDE SEQUENCE [LARGE SCALE GENOMIC DNA]</scope>
    <source>
        <strain evidence="6 7">10Alg115</strain>
    </source>
</reference>
<feature type="transmembrane region" description="Helical" evidence="4">
    <location>
        <begin position="98"/>
        <end position="118"/>
    </location>
</feature>
<keyword evidence="2 4" id="KW-1133">Transmembrane helix</keyword>
<feature type="transmembrane region" description="Helical" evidence="4">
    <location>
        <begin position="74"/>
        <end position="92"/>
    </location>
</feature>
<feature type="transmembrane region" description="Helical" evidence="4">
    <location>
        <begin position="245"/>
        <end position="270"/>
    </location>
</feature>
<evidence type="ECO:0000256" key="3">
    <source>
        <dbReference type="ARBA" id="ARBA00023136"/>
    </source>
</evidence>
<dbReference type="EMBL" id="CP040749">
    <property type="protein sequence ID" value="QCX37977.1"/>
    <property type="molecule type" value="Genomic_DNA"/>
</dbReference>
<dbReference type="SUPFAM" id="SSF103473">
    <property type="entry name" value="MFS general substrate transporter"/>
    <property type="match status" value="1"/>
</dbReference>
<feature type="transmembrane region" description="Helical" evidence="4">
    <location>
        <begin position="303"/>
        <end position="326"/>
    </location>
</feature>